<evidence type="ECO:0000259" key="8">
    <source>
        <dbReference type="PROSITE" id="PS50893"/>
    </source>
</evidence>
<dbReference type="GO" id="GO:0015833">
    <property type="term" value="P:peptide transport"/>
    <property type="evidence" value="ECO:0007669"/>
    <property type="project" value="InterPro"/>
</dbReference>
<comment type="subcellular location">
    <subcellularLocation>
        <location evidence="1">Cell inner membrane</location>
        <topology evidence="1">Peripheral membrane protein</topology>
    </subcellularLocation>
</comment>
<evidence type="ECO:0000313" key="9">
    <source>
        <dbReference type="EMBL" id="MTH59331.1"/>
    </source>
</evidence>
<dbReference type="InterPro" id="IPR003593">
    <property type="entry name" value="AAA+_ATPase"/>
</dbReference>
<comment type="similarity">
    <text evidence="2">Belongs to the ABC transporter superfamily.</text>
</comment>
<name>A0A844HNM5_9RHOB</name>
<dbReference type="SMART" id="SM00382">
    <property type="entry name" value="AAA"/>
    <property type="match status" value="2"/>
</dbReference>
<proteinExistence type="inferred from homology"/>
<dbReference type="SUPFAM" id="SSF52540">
    <property type="entry name" value="P-loop containing nucleoside triphosphate hydrolases"/>
    <property type="match status" value="2"/>
</dbReference>
<evidence type="ECO:0000256" key="2">
    <source>
        <dbReference type="ARBA" id="ARBA00005417"/>
    </source>
</evidence>
<dbReference type="GO" id="GO:0055085">
    <property type="term" value="P:transmembrane transport"/>
    <property type="evidence" value="ECO:0007669"/>
    <property type="project" value="UniProtKB-ARBA"/>
</dbReference>
<evidence type="ECO:0000256" key="4">
    <source>
        <dbReference type="ARBA" id="ARBA00022475"/>
    </source>
</evidence>
<dbReference type="RefSeq" id="WP_155039281.1">
    <property type="nucleotide sequence ID" value="NZ_JBHGCD010000003.1"/>
</dbReference>
<evidence type="ECO:0000313" key="10">
    <source>
        <dbReference type="Proteomes" id="UP000449846"/>
    </source>
</evidence>
<keyword evidence="7" id="KW-0472">Membrane</keyword>
<dbReference type="PROSITE" id="PS00211">
    <property type="entry name" value="ABC_TRANSPORTER_1"/>
    <property type="match status" value="2"/>
</dbReference>
<dbReference type="AlphaFoldDB" id="A0A844HNM5"/>
<dbReference type="GO" id="GO:0016887">
    <property type="term" value="F:ATP hydrolysis activity"/>
    <property type="evidence" value="ECO:0007669"/>
    <property type="project" value="InterPro"/>
</dbReference>
<gene>
    <name evidence="9" type="ORF">GL300_08910</name>
</gene>
<accession>A0A844HNM5</accession>
<dbReference type="InterPro" id="IPR050388">
    <property type="entry name" value="ABC_Ni/Peptide_Import"/>
</dbReference>
<evidence type="ECO:0000256" key="5">
    <source>
        <dbReference type="ARBA" id="ARBA00022741"/>
    </source>
</evidence>
<organism evidence="9 10">
    <name type="scientific">Paracoccus litorisediminis</name>
    <dbReference type="NCBI Taxonomy" id="2006130"/>
    <lineage>
        <taxon>Bacteria</taxon>
        <taxon>Pseudomonadati</taxon>
        <taxon>Pseudomonadota</taxon>
        <taxon>Alphaproteobacteria</taxon>
        <taxon>Rhodobacterales</taxon>
        <taxon>Paracoccaceae</taxon>
        <taxon>Paracoccus</taxon>
    </lineage>
</organism>
<feature type="domain" description="ABC transporter" evidence="8">
    <location>
        <begin position="315"/>
        <end position="554"/>
    </location>
</feature>
<sequence length="562" mass="60940">MTDLLEVRDLRTWFHTDRGIVKSVDGISFSLKRGEIMGLVGESGSGKSITGFSLIGLIDRPGRIEDGSSIRLEGRELVGLPDRDLRGIRGKDISMVFQDPMMTLNPVVRIIDQIGMAIRAHEQASDAQIRRRAVEALARVRITDPERKVDQYPHEFSGGMRQRVAIAIALLHRPRLVIADEPTTALDVSVQAEILKVVKALVSEMGTSLIWISHDLATVSSIADKITVMRRGQIVEAGPVRAVLDRPQHPYTQALLDALPSRSQPGELLASGATEAAGKLDPSTLGGSAVGAPADSGFVTAQGIDKTFARRAGSLRQLGVRLGLASEPAQVHAVKQAALTIARGEILGLVGESGSGKSTLGRILCGIIPPTAGTVTIGGEQVMDGLRKRSTKVQMIFQDPFASLDPRRSIFQTVAEGPVAHGLCTRAGARAYVDRWLRAVAFDPALANRYPHQFSGGQRQRIAIARALAMQPEVLICDEPVASLDVSIQAQVINLLMELRRHLNLTLLFISHDLSVVHHLCDRVVVMRHGEIIEAGTATQIFHTPKQPYTRMLLDAIPRLQP</sequence>
<dbReference type="InterPro" id="IPR017871">
    <property type="entry name" value="ABC_transporter-like_CS"/>
</dbReference>
<evidence type="ECO:0000256" key="3">
    <source>
        <dbReference type="ARBA" id="ARBA00022448"/>
    </source>
</evidence>
<dbReference type="CDD" id="cd03257">
    <property type="entry name" value="ABC_NikE_OppD_transporters"/>
    <property type="match status" value="2"/>
</dbReference>
<dbReference type="InterPro" id="IPR003439">
    <property type="entry name" value="ABC_transporter-like_ATP-bd"/>
</dbReference>
<dbReference type="PROSITE" id="PS50893">
    <property type="entry name" value="ABC_TRANSPORTER_2"/>
    <property type="match status" value="2"/>
</dbReference>
<dbReference type="GO" id="GO:0005524">
    <property type="term" value="F:ATP binding"/>
    <property type="evidence" value="ECO:0007669"/>
    <property type="project" value="UniProtKB-KW"/>
</dbReference>
<dbReference type="OrthoDB" id="9802264at2"/>
<comment type="caution">
    <text evidence="9">The sequence shown here is derived from an EMBL/GenBank/DDBJ whole genome shotgun (WGS) entry which is preliminary data.</text>
</comment>
<evidence type="ECO:0000256" key="7">
    <source>
        <dbReference type="ARBA" id="ARBA00023136"/>
    </source>
</evidence>
<dbReference type="Gene3D" id="3.40.50.300">
    <property type="entry name" value="P-loop containing nucleotide triphosphate hydrolases"/>
    <property type="match status" value="2"/>
</dbReference>
<keyword evidence="5" id="KW-0547">Nucleotide-binding</keyword>
<evidence type="ECO:0000256" key="1">
    <source>
        <dbReference type="ARBA" id="ARBA00004417"/>
    </source>
</evidence>
<keyword evidence="4" id="KW-1003">Cell membrane</keyword>
<dbReference type="FunFam" id="3.40.50.300:FF:000016">
    <property type="entry name" value="Oligopeptide ABC transporter ATP-binding component"/>
    <property type="match status" value="1"/>
</dbReference>
<dbReference type="NCBIfam" id="NF008453">
    <property type="entry name" value="PRK11308.1"/>
    <property type="match status" value="2"/>
</dbReference>
<keyword evidence="6 9" id="KW-0067">ATP-binding</keyword>
<dbReference type="Pfam" id="PF00005">
    <property type="entry name" value="ABC_tran"/>
    <property type="match status" value="2"/>
</dbReference>
<dbReference type="GO" id="GO:0005886">
    <property type="term" value="C:plasma membrane"/>
    <property type="evidence" value="ECO:0007669"/>
    <property type="project" value="UniProtKB-SubCell"/>
</dbReference>
<dbReference type="Proteomes" id="UP000449846">
    <property type="component" value="Unassembled WGS sequence"/>
</dbReference>
<keyword evidence="3" id="KW-0813">Transport</keyword>
<keyword evidence="10" id="KW-1185">Reference proteome</keyword>
<feature type="domain" description="ABC transporter" evidence="8">
    <location>
        <begin position="5"/>
        <end position="256"/>
    </location>
</feature>
<dbReference type="PANTHER" id="PTHR43297:SF2">
    <property type="entry name" value="DIPEPTIDE TRANSPORT ATP-BINDING PROTEIN DPPD"/>
    <property type="match status" value="1"/>
</dbReference>
<evidence type="ECO:0000256" key="6">
    <source>
        <dbReference type="ARBA" id="ARBA00022840"/>
    </source>
</evidence>
<dbReference type="InterPro" id="IPR013563">
    <property type="entry name" value="Oligopep_ABC_C"/>
</dbReference>
<dbReference type="Pfam" id="PF08352">
    <property type="entry name" value="oligo_HPY"/>
    <property type="match status" value="2"/>
</dbReference>
<dbReference type="EMBL" id="WMIG01000003">
    <property type="protein sequence ID" value="MTH59331.1"/>
    <property type="molecule type" value="Genomic_DNA"/>
</dbReference>
<dbReference type="PANTHER" id="PTHR43297">
    <property type="entry name" value="OLIGOPEPTIDE TRANSPORT ATP-BINDING PROTEIN APPD"/>
    <property type="match status" value="1"/>
</dbReference>
<dbReference type="InterPro" id="IPR027417">
    <property type="entry name" value="P-loop_NTPase"/>
</dbReference>
<reference evidence="9 10" key="1">
    <citation type="submission" date="2019-11" db="EMBL/GenBank/DDBJ databases">
        <authorList>
            <person name="Dong K."/>
        </authorList>
    </citation>
    <scope>NUCLEOTIDE SEQUENCE [LARGE SCALE GENOMIC DNA]</scope>
    <source>
        <strain evidence="9 10">NBRC 112902</strain>
    </source>
</reference>
<protein>
    <submittedName>
        <fullName evidence="9">Dipeptide ABC transporter ATP-binding protein</fullName>
    </submittedName>
</protein>